<keyword evidence="12" id="KW-0325">Glycoprotein</keyword>
<dbReference type="SUPFAM" id="SSF48113">
    <property type="entry name" value="Heme-dependent peroxidases"/>
    <property type="match status" value="1"/>
</dbReference>
<comment type="cofactor">
    <cofactor evidence="15 18">
        <name>Ca(2+)</name>
        <dbReference type="ChEBI" id="CHEBI:29108"/>
    </cofactor>
    <text evidence="15 18">Binds 2 calcium ions per subunit.</text>
</comment>
<keyword evidence="8 15" id="KW-0106">Calcium</keyword>
<dbReference type="Gene3D" id="1.10.520.10">
    <property type="match status" value="1"/>
</dbReference>
<evidence type="ECO:0000256" key="16">
    <source>
        <dbReference type="PIRSR" id="PIRSR601621-3"/>
    </source>
</evidence>
<feature type="disulfide bond" evidence="17">
    <location>
        <begin position="105"/>
        <end position="117"/>
    </location>
</feature>
<evidence type="ECO:0000313" key="20">
    <source>
        <dbReference type="EMBL" id="CAK5261861.1"/>
    </source>
</evidence>
<evidence type="ECO:0000256" key="7">
    <source>
        <dbReference type="ARBA" id="ARBA00022729"/>
    </source>
</evidence>
<dbReference type="InterPro" id="IPR019793">
    <property type="entry name" value="Peroxidases_heam-ligand_BS"/>
</dbReference>
<dbReference type="GO" id="GO:0020037">
    <property type="term" value="F:heme binding"/>
    <property type="evidence" value="ECO:0007669"/>
    <property type="project" value="UniProtKB-UniRule"/>
</dbReference>
<feature type="disulfide bond" evidence="17">
    <location>
        <begin position="135"/>
        <end position="218"/>
    </location>
</feature>
<feature type="binding site" evidence="15">
    <location>
        <position position="275"/>
    </location>
    <ligand>
        <name>Ca(2+)</name>
        <dbReference type="ChEBI" id="CHEBI:29108"/>
        <label>2</label>
    </ligand>
</feature>
<accession>A0AAD2GQH0</accession>
<feature type="binding site" evidence="15">
    <location>
        <position position="294"/>
    </location>
    <ligand>
        <name>Ca(2+)</name>
        <dbReference type="ChEBI" id="CHEBI:29108"/>
        <label>2</label>
    </ligand>
</feature>
<dbReference type="GO" id="GO:0046872">
    <property type="term" value="F:metal ion binding"/>
    <property type="evidence" value="ECO:0007669"/>
    <property type="project" value="UniProtKB-UniRule"/>
</dbReference>
<feature type="binding site" evidence="15">
    <location>
        <position position="292"/>
    </location>
    <ligand>
        <name>Ca(2+)</name>
        <dbReference type="ChEBI" id="CHEBI:29108"/>
        <label>2</label>
    </ligand>
</feature>
<dbReference type="InterPro" id="IPR024589">
    <property type="entry name" value="Ligninase_C"/>
</dbReference>
<feature type="disulfide bond" evidence="17">
    <location>
        <begin position="116"/>
        <end position="408"/>
    </location>
</feature>
<dbReference type="PROSITE" id="PS00435">
    <property type="entry name" value="PEROXIDASE_1"/>
    <property type="match status" value="1"/>
</dbReference>
<evidence type="ECO:0000256" key="15">
    <source>
        <dbReference type="PIRSR" id="PIRSR601621-2"/>
    </source>
</evidence>
<comment type="similarity">
    <text evidence="2 18">Belongs to the peroxidase family. Ligninase subfamily.</text>
</comment>
<evidence type="ECO:0000256" key="14">
    <source>
        <dbReference type="PIRSR" id="PIRSR601621-1"/>
    </source>
</evidence>
<dbReference type="GO" id="GO:0004601">
    <property type="term" value="F:peroxidase activity"/>
    <property type="evidence" value="ECO:0007669"/>
    <property type="project" value="UniProtKB-KW"/>
</dbReference>
<dbReference type="PROSITE" id="PS00436">
    <property type="entry name" value="PEROXIDASE_2"/>
    <property type="match status" value="1"/>
</dbReference>
<evidence type="ECO:0000256" key="5">
    <source>
        <dbReference type="ARBA" id="ARBA00022617"/>
    </source>
</evidence>
<dbReference type="PANTHER" id="PTHR31356">
    <property type="entry name" value="THYLAKOID LUMENAL 29 KDA PROTEIN, CHLOROPLASTIC-RELATED"/>
    <property type="match status" value="1"/>
</dbReference>
<dbReference type="Pfam" id="PF11895">
    <property type="entry name" value="Peroxidase_ext"/>
    <property type="match status" value="1"/>
</dbReference>
<evidence type="ECO:0000256" key="1">
    <source>
        <dbReference type="ARBA" id="ARBA00004613"/>
    </source>
</evidence>
<dbReference type="EC" id="1.11.1.-" evidence="18"/>
<comment type="cofactor">
    <cofactor evidence="15">
        <name>heme b</name>
        <dbReference type="ChEBI" id="CHEBI:60344"/>
    </cofactor>
    <text evidence="15">Binds 1 heme b (iron(II)-protoporphyrin IX) group per subunit.</text>
</comment>
<proteinExistence type="inferred from homology"/>
<protein>
    <recommendedName>
        <fullName evidence="18">Peroxidase</fullName>
        <ecNumber evidence="18">1.11.1.-</ecNumber>
    </recommendedName>
</protein>
<feature type="binding site" evidence="15">
    <location>
        <position position="168"/>
    </location>
    <ligand>
        <name>Ca(2+)</name>
        <dbReference type="ChEBI" id="CHEBI:29108"/>
        <label>1</label>
    </ligand>
</feature>
<keyword evidence="5 15" id="KW-0349">Heme</keyword>
<evidence type="ECO:0000256" key="12">
    <source>
        <dbReference type="ARBA" id="ARBA00023180"/>
    </source>
</evidence>
<keyword evidence="9 18" id="KW-0560">Oxidoreductase</keyword>
<dbReference type="InterPro" id="IPR001621">
    <property type="entry name" value="Ligninase"/>
</dbReference>
<dbReference type="InterPro" id="IPR019794">
    <property type="entry name" value="Peroxidases_AS"/>
</dbReference>
<sequence>MVCSTGSLMNLSVGSENGSGGSDTRGISLDSASRSMRHCSSKIESEWYKMHAERREKEPGSHPRVLFSCSGRHSSDPMAFSLALAVFAALAVPVSTAPTPDVVICPDGTFVPSSVCCAFIPIVKDLQENVFENLCSEDAHEVLRLTFHDAIAISQSLGASAGGGADGSMLLFPTVEPFYGANDGLDNSINNLIPVLHRHNVSAGDLIQFAGAVAVGNCPGAPRLEFLAGRKNAVAPAIDGLIPEPADSVTKILNRFADAGNFSPFEVVSLLASHTVARADKVDTTLIAAPFDSTPFDFDTQIFLEVLLKGTGYPGTGNNPGEVMSPLPLTYQNNTGEMRLQSDFAFARDPRTACYWQNFIGKSHRSDCMRRKLTPSFLDEQDYMAYSFKAAMAKMAILGSRRSDLVDCSAVVPVPKPALNKPASYPATKHARDIQQACPYYEFPTLTTDRGTVETQIPHCPDGGQLCPPIRLPGPA</sequence>
<dbReference type="AlphaFoldDB" id="A0AAD2GQH0"/>
<dbReference type="Gene3D" id="1.10.420.10">
    <property type="entry name" value="Peroxidase, domain 2"/>
    <property type="match status" value="1"/>
</dbReference>
<reference evidence="20" key="1">
    <citation type="submission" date="2023-11" db="EMBL/GenBank/DDBJ databases">
        <authorList>
            <person name="De Vega J J."/>
            <person name="De Vega J J."/>
        </authorList>
    </citation>
    <scope>NUCLEOTIDE SEQUENCE</scope>
</reference>
<feature type="binding site" evidence="15">
    <location>
        <position position="166"/>
    </location>
    <ligand>
        <name>Ca(2+)</name>
        <dbReference type="ChEBI" id="CHEBI:29108"/>
        <label>1</label>
    </ligand>
</feature>
<gene>
    <name evidence="20" type="ORF">MYCIT1_LOCUS112</name>
</gene>
<evidence type="ECO:0000256" key="9">
    <source>
        <dbReference type="ARBA" id="ARBA00023002"/>
    </source>
</evidence>
<dbReference type="GO" id="GO:0042744">
    <property type="term" value="P:hydrogen peroxide catabolic process"/>
    <property type="evidence" value="ECO:0007669"/>
    <property type="project" value="UniProtKB-KW"/>
</dbReference>
<evidence type="ECO:0000259" key="19">
    <source>
        <dbReference type="PROSITE" id="PS50873"/>
    </source>
</evidence>
<keyword evidence="21" id="KW-1185">Reference proteome</keyword>
<dbReference type="InterPro" id="IPR002016">
    <property type="entry name" value="Haem_peroxidase"/>
</dbReference>
<dbReference type="InterPro" id="IPR010255">
    <property type="entry name" value="Haem_peroxidase_sf"/>
</dbReference>
<dbReference type="PRINTS" id="PR00462">
    <property type="entry name" value="LIGNINASE"/>
</dbReference>
<dbReference type="PROSITE" id="PS50873">
    <property type="entry name" value="PEROXIDASE_4"/>
    <property type="match status" value="1"/>
</dbReference>
<feature type="binding site" evidence="15">
    <location>
        <position position="149"/>
    </location>
    <ligand>
        <name>Ca(2+)</name>
        <dbReference type="ChEBI" id="CHEBI:29108"/>
        <label>1</label>
    </ligand>
</feature>
<keyword evidence="7" id="KW-0732">Signal</keyword>
<feature type="binding site" evidence="15">
    <location>
        <position position="164"/>
    </location>
    <ligand>
        <name>Ca(2+)</name>
        <dbReference type="ChEBI" id="CHEBI:29108"/>
        <label>1</label>
    </ligand>
</feature>
<dbReference type="CDD" id="cd00692">
    <property type="entry name" value="ligninase"/>
    <property type="match status" value="1"/>
</dbReference>
<keyword evidence="4 18" id="KW-0575">Peroxidase</keyword>
<feature type="active site" description="Proton acceptor" evidence="14">
    <location>
        <position position="148"/>
    </location>
</feature>
<evidence type="ECO:0000256" key="17">
    <source>
        <dbReference type="PIRSR" id="PIRSR601621-4"/>
    </source>
</evidence>
<evidence type="ECO:0000256" key="2">
    <source>
        <dbReference type="ARBA" id="ARBA00006089"/>
    </source>
</evidence>
<dbReference type="EMBL" id="CAVNYO010000001">
    <property type="protein sequence ID" value="CAK5261861.1"/>
    <property type="molecule type" value="Genomic_DNA"/>
</dbReference>
<dbReference type="GO" id="GO:0000302">
    <property type="term" value="P:response to reactive oxygen species"/>
    <property type="evidence" value="ECO:0007669"/>
    <property type="project" value="TreeGrafter"/>
</dbReference>
<keyword evidence="10 15" id="KW-0408">Iron</keyword>
<keyword evidence="13" id="KW-0376">Hydrogen peroxide</keyword>
<dbReference type="PRINTS" id="PR00458">
    <property type="entry name" value="PEROXIDASE"/>
</dbReference>
<feature type="domain" description="Plant heme peroxidase family profile" evidence="19">
    <location>
        <begin position="139"/>
        <end position="412"/>
    </location>
</feature>
<keyword evidence="11 17" id="KW-1015">Disulfide bond</keyword>
<dbReference type="Pfam" id="PF00141">
    <property type="entry name" value="peroxidase"/>
    <property type="match status" value="1"/>
</dbReference>
<dbReference type="PANTHER" id="PTHR31356:SF66">
    <property type="entry name" value="CATALASE-PEROXIDASE"/>
    <property type="match status" value="1"/>
</dbReference>
<evidence type="ECO:0000256" key="6">
    <source>
        <dbReference type="ARBA" id="ARBA00022723"/>
    </source>
</evidence>
<evidence type="ECO:0000256" key="4">
    <source>
        <dbReference type="ARBA" id="ARBA00022559"/>
    </source>
</evidence>
<evidence type="ECO:0000256" key="8">
    <source>
        <dbReference type="ARBA" id="ARBA00022837"/>
    </source>
</evidence>
<name>A0AAD2GQH0_9AGAR</name>
<keyword evidence="3" id="KW-0964">Secreted</keyword>
<evidence type="ECO:0000256" key="11">
    <source>
        <dbReference type="ARBA" id="ARBA00023157"/>
    </source>
</evidence>
<feature type="site" description="Transition state stabilizer" evidence="16">
    <location>
        <position position="144"/>
    </location>
</feature>
<evidence type="ECO:0000313" key="21">
    <source>
        <dbReference type="Proteomes" id="UP001295794"/>
    </source>
</evidence>
<feature type="binding site" evidence="15">
    <location>
        <position position="299"/>
    </location>
    <ligand>
        <name>Ca(2+)</name>
        <dbReference type="ChEBI" id="CHEBI:29108"/>
        <label>2</label>
    </ligand>
</feature>
<dbReference type="Proteomes" id="UP001295794">
    <property type="component" value="Unassembled WGS sequence"/>
</dbReference>
<comment type="subcellular location">
    <subcellularLocation>
        <location evidence="1">Secreted</location>
    </subcellularLocation>
</comment>
<dbReference type="InterPro" id="IPR044831">
    <property type="entry name" value="Ccp1-like"/>
</dbReference>
<comment type="caution">
    <text evidence="20">The sequence shown here is derived from an EMBL/GenBank/DDBJ whole genome shotgun (WGS) entry which is preliminary data.</text>
</comment>
<evidence type="ECO:0000256" key="13">
    <source>
        <dbReference type="ARBA" id="ARBA00023324"/>
    </source>
</evidence>
<evidence type="ECO:0000256" key="18">
    <source>
        <dbReference type="RuleBase" id="RU363051"/>
    </source>
</evidence>
<feature type="binding site" description="axial binding residue" evidence="15">
    <location>
        <position position="274"/>
    </location>
    <ligand>
        <name>heme b</name>
        <dbReference type="ChEBI" id="CHEBI:60344"/>
    </ligand>
    <ligandPart>
        <name>Fe</name>
        <dbReference type="ChEBI" id="CHEBI:18248"/>
    </ligandPart>
</feature>
<evidence type="ECO:0000256" key="3">
    <source>
        <dbReference type="ARBA" id="ARBA00022525"/>
    </source>
</evidence>
<dbReference type="GO" id="GO:0034599">
    <property type="term" value="P:cellular response to oxidative stress"/>
    <property type="evidence" value="ECO:0007669"/>
    <property type="project" value="InterPro"/>
</dbReference>
<evidence type="ECO:0000256" key="10">
    <source>
        <dbReference type="ARBA" id="ARBA00023004"/>
    </source>
</evidence>
<dbReference type="GO" id="GO:0005576">
    <property type="term" value="C:extracellular region"/>
    <property type="evidence" value="ECO:0007669"/>
    <property type="project" value="UniProtKB-SubCell"/>
</dbReference>
<organism evidence="20 21">
    <name type="scientific">Mycena citricolor</name>
    <dbReference type="NCBI Taxonomy" id="2018698"/>
    <lineage>
        <taxon>Eukaryota</taxon>
        <taxon>Fungi</taxon>
        <taxon>Dikarya</taxon>
        <taxon>Basidiomycota</taxon>
        <taxon>Agaricomycotina</taxon>
        <taxon>Agaricomycetes</taxon>
        <taxon>Agaricomycetidae</taxon>
        <taxon>Agaricales</taxon>
        <taxon>Marasmiineae</taxon>
        <taxon>Mycenaceae</taxon>
        <taxon>Mycena</taxon>
    </lineage>
</organism>
<keyword evidence="6 15" id="KW-0479">Metal-binding</keyword>
<feature type="disulfide bond" evidence="17">
    <location>
        <begin position="354"/>
        <end position="438"/>
    </location>
</feature>